<evidence type="ECO:0000313" key="2">
    <source>
        <dbReference type="Proteomes" id="UP001549749"/>
    </source>
</evidence>
<dbReference type="RefSeq" id="WP_354659698.1">
    <property type="nucleotide sequence ID" value="NZ_JBEXAC010000001.1"/>
</dbReference>
<dbReference type="EMBL" id="JBEXAC010000001">
    <property type="protein sequence ID" value="MET6997057.1"/>
    <property type="molecule type" value="Genomic_DNA"/>
</dbReference>
<proteinExistence type="predicted"/>
<evidence type="ECO:0000313" key="1">
    <source>
        <dbReference type="EMBL" id="MET6997057.1"/>
    </source>
</evidence>
<keyword evidence="2" id="KW-1185">Reference proteome</keyword>
<dbReference type="Proteomes" id="UP001549749">
    <property type="component" value="Unassembled WGS sequence"/>
</dbReference>
<comment type="caution">
    <text evidence="1">The sequence shown here is derived from an EMBL/GenBank/DDBJ whole genome shotgun (WGS) entry which is preliminary data.</text>
</comment>
<accession>A0ABV2T377</accession>
<gene>
    <name evidence="1" type="ORF">ABR189_06740</name>
</gene>
<name>A0ABV2T377_9BACT</name>
<organism evidence="1 2">
    <name type="scientific">Chitinophaga defluvii</name>
    <dbReference type="NCBI Taxonomy" id="3163343"/>
    <lineage>
        <taxon>Bacteria</taxon>
        <taxon>Pseudomonadati</taxon>
        <taxon>Bacteroidota</taxon>
        <taxon>Chitinophagia</taxon>
        <taxon>Chitinophagales</taxon>
        <taxon>Chitinophagaceae</taxon>
        <taxon>Chitinophaga</taxon>
    </lineage>
</organism>
<reference evidence="1 2" key="1">
    <citation type="submission" date="2024-06" db="EMBL/GenBank/DDBJ databases">
        <title>Chitinophaga defluvii sp. nov., isolated from municipal sewage.</title>
        <authorList>
            <person name="Zhang L."/>
        </authorList>
    </citation>
    <scope>NUCLEOTIDE SEQUENCE [LARGE SCALE GENOMIC DNA]</scope>
    <source>
        <strain evidence="1 2">H8</strain>
    </source>
</reference>
<sequence length="124" mass="14223">MKHYEDPINFDIKQQCGNDLLSFDNLLEIGQGGPVVGDLFINGKQIAGYRFGGPFICDEDYIYIPAYNNRLFNLGFKLAMIDRASLNVKLVGPSLSLIFLEKIQNNRVFYFEDIFKNKSNNFQL</sequence>
<protein>
    <submittedName>
        <fullName evidence="1">Uncharacterized protein</fullName>
    </submittedName>
</protein>